<name>K1R0U8_MAGGI</name>
<comment type="caution">
    <text evidence="16">Lacks conserved residue(s) required for the propagation of feature annotation.</text>
</comment>
<dbReference type="SUPFAM" id="SSF55486">
    <property type="entry name" value="Metalloproteases ('zincins'), catalytic domain"/>
    <property type="match status" value="1"/>
</dbReference>
<gene>
    <name evidence="17" type="ORF">CGI_10028934</name>
</gene>
<dbReference type="Pfam" id="PF19030">
    <property type="entry name" value="TSP1_ADAMTS"/>
    <property type="match status" value="1"/>
</dbReference>
<comment type="subcellular location">
    <subcellularLocation>
        <location evidence="1">Secreted</location>
        <location evidence="1">Extracellular space</location>
        <location evidence="1">Extracellular matrix</location>
    </subcellularLocation>
</comment>
<evidence type="ECO:0000256" key="5">
    <source>
        <dbReference type="ARBA" id="ARBA00022723"/>
    </source>
</evidence>
<evidence type="ECO:0000256" key="10">
    <source>
        <dbReference type="ARBA" id="ARBA00023049"/>
    </source>
</evidence>
<feature type="binding site" evidence="14">
    <location>
        <position position="165"/>
    </location>
    <ligand>
        <name>Ca(2+)</name>
        <dbReference type="ChEBI" id="CHEBI:29108"/>
        <label>2</label>
    </ligand>
</feature>
<keyword evidence="3" id="KW-0272">Extracellular matrix</keyword>
<dbReference type="SUPFAM" id="SSF82895">
    <property type="entry name" value="TSP-1 type 1 repeat"/>
    <property type="match status" value="2"/>
</dbReference>
<dbReference type="InterPro" id="IPR013273">
    <property type="entry name" value="ADAMTS/ADAMTS-like"/>
</dbReference>
<dbReference type="AlphaFoldDB" id="K1R0U8"/>
<evidence type="ECO:0000256" key="16">
    <source>
        <dbReference type="PROSITE-ProRule" id="PRU00276"/>
    </source>
</evidence>
<feature type="binding site" evidence="14 16">
    <location>
        <position position="316"/>
    </location>
    <ligand>
        <name>Zn(2+)</name>
        <dbReference type="ChEBI" id="CHEBI:29105"/>
        <note>catalytic</note>
    </ligand>
</feature>
<evidence type="ECO:0000256" key="4">
    <source>
        <dbReference type="ARBA" id="ARBA00022670"/>
    </source>
</evidence>
<keyword evidence="7" id="KW-0677">Repeat</keyword>
<keyword evidence="14" id="KW-0106">Calcium</keyword>
<dbReference type="GO" id="GO:0004222">
    <property type="term" value="F:metalloendopeptidase activity"/>
    <property type="evidence" value="ECO:0007669"/>
    <property type="project" value="InterPro"/>
</dbReference>
<accession>K1R0U8</accession>
<dbReference type="GO" id="GO:0046872">
    <property type="term" value="F:metal ion binding"/>
    <property type="evidence" value="ECO:0007669"/>
    <property type="project" value="UniProtKB-KW"/>
</dbReference>
<evidence type="ECO:0000256" key="11">
    <source>
        <dbReference type="ARBA" id="ARBA00023157"/>
    </source>
</evidence>
<feature type="binding site" evidence="14 16">
    <location>
        <position position="310"/>
    </location>
    <ligand>
        <name>Zn(2+)</name>
        <dbReference type="ChEBI" id="CHEBI:29105"/>
        <note>catalytic</note>
    </ligand>
</feature>
<keyword evidence="5 14" id="KW-0479">Metal-binding</keyword>
<dbReference type="GO" id="GO:0030198">
    <property type="term" value="P:extracellular matrix organization"/>
    <property type="evidence" value="ECO:0007669"/>
    <property type="project" value="InterPro"/>
</dbReference>
<dbReference type="PROSITE" id="PS50092">
    <property type="entry name" value="TSP1"/>
    <property type="match status" value="2"/>
</dbReference>
<dbReference type="InterPro" id="IPR041645">
    <property type="entry name" value="ADAMTS_CR_2"/>
</dbReference>
<feature type="disulfide bond" evidence="15">
    <location>
        <begin position="323"/>
        <end position="346"/>
    </location>
</feature>
<feature type="binding site" evidence="14">
    <location>
        <position position="363"/>
    </location>
    <ligand>
        <name>Ca(2+)</name>
        <dbReference type="ChEBI" id="CHEBI:29108"/>
        <label>1</label>
    </ligand>
</feature>
<evidence type="ECO:0000256" key="6">
    <source>
        <dbReference type="ARBA" id="ARBA00022729"/>
    </source>
</evidence>
<feature type="active site" evidence="13 16">
    <location>
        <position position="307"/>
    </location>
</feature>
<keyword evidence="11 15" id="KW-1015">Disulfide bond</keyword>
<comment type="cofactor">
    <cofactor evidence="14">
        <name>Zn(2+)</name>
        <dbReference type="ChEBI" id="CHEBI:29105"/>
    </cofactor>
    <text evidence="14">Binds 1 zinc ion per subunit.</text>
</comment>
<feature type="binding site" evidence="14">
    <location>
        <position position="363"/>
    </location>
    <ligand>
        <name>Ca(2+)</name>
        <dbReference type="ChEBI" id="CHEBI:29108"/>
        <label>2</label>
    </ligand>
</feature>
<dbReference type="PRINTS" id="PR01857">
    <property type="entry name" value="ADAMTSFAMILY"/>
</dbReference>
<dbReference type="Gene3D" id="3.40.390.10">
    <property type="entry name" value="Collagenase (Catalytic Domain)"/>
    <property type="match status" value="1"/>
</dbReference>
<feature type="binding site" evidence="14">
    <location>
        <position position="256"/>
    </location>
    <ligand>
        <name>Ca(2+)</name>
        <dbReference type="ChEBI" id="CHEBI:29108"/>
        <label>1</label>
    </ligand>
</feature>
<protein>
    <submittedName>
        <fullName evidence="17">A disintegrin and metalloproteinase with thrombospondin motifs 7</fullName>
    </submittedName>
</protein>
<dbReference type="GO" id="GO:0031012">
    <property type="term" value="C:extracellular matrix"/>
    <property type="evidence" value="ECO:0007669"/>
    <property type="project" value="TreeGrafter"/>
</dbReference>
<dbReference type="Pfam" id="PF05986">
    <property type="entry name" value="ADAMTS_spacer1"/>
    <property type="match status" value="1"/>
</dbReference>
<dbReference type="InterPro" id="IPR000884">
    <property type="entry name" value="TSP1_rpt"/>
</dbReference>
<dbReference type="InterPro" id="IPR045371">
    <property type="entry name" value="ADAMTS_CR_3"/>
</dbReference>
<keyword evidence="4" id="KW-0645">Protease</keyword>
<proteinExistence type="predicted"/>
<keyword evidence="2" id="KW-0964">Secreted</keyword>
<keyword evidence="12" id="KW-0325">Glycoprotein</keyword>
<feature type="disulfide bond" evidence="15">
    <location>
        <begin position="403"/>
        <end position="422"/>
    </location>
</feature>
<evidence type="ECO:0000256" key="13">
    <source>
        <dbReference type="PIRSR" id="PIRSR613273-1"/>
    </source>
</evidence>
<dbReference type="InterPro" id="IPR001590">
    <property type="entry name" value="Peptidase_M12B"/>
</dbReference>
<dbReference type="InterPro" id="IPR010294">
    <property type="entry name" value="ADAMTS_spacer1"/>
</dbReference>
<dbReference type="PROSITE" id="PS50215">
    <property type="entry name" value="ADAM_MEPRO"/>
    <property type="match status" value="1"/>
</dbReference>
<dbReference type="SMART" id="SM00209">
    <property type="entry name" value="TSP1"/>
    <property type="match status" value="2"/>
</dbReference>
<evidence type="ECO:0000256" key="12">
    <source>
        <dbReference type="ARBA" id="ARBA00023180"/>
    </source>
</evidence>
<evidence type="ECO:0000256" key="1">
    <source>
        <dbReference type="ARBA" id="ARBA00004498"/>
    </source>
</evidence>
<sequence>MCITNTSDKLGTHVPDYEFIPVQFIKEEVTPESRNITLKAFGQEYRLYLTENKNLLSPDCKISQLYSNGSKESVPCSNTNDSCHYIGRSESHPGSVVALSTCDGLHGVISATDHDLYIQPLLKIHKRSSSQQGKHLAIKRSAQRGTIASDEQKRMIRRSARRYLETKVVVAPDSHKFHGSDTTRFVTTVMNMAARIFLDPSLGDSKLYLAMVKITVLAEERSDLKIVEDSGDLLNAFCQWQKKHDPQDQADPRYPDVSILITKTDLVKNGDKMNVGLGTMGGVCYTDRKCTVNQDSGLDTAYTIVHELGHALGMKHDGDSNQCTPNQYIMSPYGSTSSDNARWSTCSAQYLRDYLSGVQCLSDIPSRSGSTVRLYDNTGEKPGIIYSADAQCSLFFGGTTTSCVRKTHPCRADCINPKTHQCTIVAASFADGTECGGRNWCINGQCVSMGRSGPRAVDGSWSSWESEWSGCSRSCGGGVTLKKRTCTNPEPRFGGRECPGKSYQAKLCNLQPCVTSQHNFKEEQCSATNNNPVHGKRYQFVPFTESESDCKLTCRALDDNLVYTRAEASEDGTMCRAAGAAFESRCVKGTCEGFGCDGVLGSNAKFDNCGLCNGAGNTCTGHTGKYKENNPGGYHAVLTLPVGSTGITIQNKNGFCFMGVKINGRGIFGQNKQKALSGTYGGSRVLIEYQATPEKIHIIGPTTASVKIEVYQKYDATQFMGVSPDITYSYYTPHGGASSHDFKWAVVTSQCSATCGTGKQSRTAKCIRISNNAQVEDYKCDLFLKPSEISVYCNIQACPPE</sequence>
<dbReference type="Gene3D" id="2.60.120.830">
    <property type="match status" value="1"/>
</dbReference>
<evidence type="ECO:0000256" key="15">
    <source>
        <dbReference type="PIRSR" id="PIRSR613273-3"/>
    </source>
</evidence>
<feature type="disulfide bond" evidence="15">
    <location>
        <begin position="410"/>
        <end position="441"/>
    </location>
</feature>
<dbReference type="InterPro" id="IPR024079">
    <property type="entry name" value="MetalloPept_cat_dom_sf"/>
</dbReference>
<dbReference type="Gene3D" id="2.20.100.10">
    <property type="entry name" value="Thrombospondin type-1 (TSP1) repeat"/>
    <property type="match status" value="2"/>
</dbReference>
<dbReference type="Pfam" id="PF17771">
    <property type="entry name" value="ADAMTS_CR_2"/>
    <property type="match status" value="1"/>
</dbReference>
<keyword evidence="6" id="KW-0732">Signal</keyword>
<dbReference type="InterPro" id="IPR050439">
    <property type="entry name" value="ADAMTS_ADAMTS-like"/>
</dbReference>
<dbReference type="InParanoid" id="K1R0U8"/>
<feature type="binding site" evidence="14">
    <location>
        <position position="165"/>
    </location>
    <ligand>
        <name>Ca(2+)</name>
        <dbReference type="ChEBI" id="CHEBI:29108"/>
        <label>1</label>
    </ligand>
</feature>
<keyword evidence="8" id="KW-0378">Hydrolase</keyword>
<dbReference type="Gene3D" id="3.40.1620.60">
    <property type="match status" value="1"/>
</dbReference>
<dbReference type="GO" id="GO:0007229">
    <property type="term" value="P:integrin-mediated signaling pathway"/>
    <property type="evidence" value="ECO:0007669"/>
    <property type="project" value="UniProtKB-KW"/>
</dbReference>
<evidence type="ECO:0000256" key="2">
    <source>
        <dbReference type="ARBA" id="ARBA00022525"/>
    </source>
</evidence>
<dbReference type="HOGENOM" id="CLU_000660_10_1_1"/>
<keyword evidence="17" id="KW-0401">Integrin</keyword>
<feature type="binding site" evidence="14 16">
    <location>
        <position position="306"/>
    </location>
    <ligand>
        <name>Zn(2+)</name>
        <dbReference type="ChEBI" id="CHEBI:29105"/>
        <note>catalytic</note>
    </ligand>
</feature>
<feature type="disulfide bond" evidence="15">
    <location>
        <begin position="284"/>
        <end position="360"/>
    </location>
</feature>
<evidence type="ECO:0000256" key="8">
    <source>
        <dbReference type="ARBA" id="ARBA00022801"/>
    </source>
</evidence>
<feature type="disulfide bond" evidence="15">
    <location>
        <begin position="238"/>
        <end position="290"/>
    </location>
</feature>
<keyword evidence="9 14" id="KW-0862">Zinc</keyword>
<feature type="binding site" evidence="14">
    <location>
        <position position="360"/>
    </location>
    <ligand>
        <name>Ca(2+)</name>
        <dbReference type="ChEBI" id="CHEBI:29108"/>
        <label>1</label>
    </ligand>
</feature>
<dbReference type="Pfam" id="PF01562">
    <property type="entry name" value="Pep_M12B_propep"/>
    <property type="match status" value="1"/>
</dbReference>
<dbReference type="Pfam" id="PF19236">
    <property type="entry name" value="ADAMTS_CR_3"/>
    <property type="match status" value="1"/>
</dbReference>
<evidence type="ECO:0000256" key="9">
    <source>
        <dbReference type="ARBA" id="ARBA00022833"/>
    </source>
</evidence>
<feature type="disulfide bond" evidence="15">
    <location>
        <begin position="486"/>
        <end position="498"/>
    </location>
</feature>
<dbReference type="InterPro" id="IPR036383">
    <property type="entry name" value="TSP1_rpt_sf"/>
</dbReference>
<feature type="disulfide bond" evidence="15">
    <location>
        <begin position="435"/>
        <end position="446"/>
    </location>
</feature>
<dbReference type="FunFam" id="2.20.100.10:FF:000001">
    <property type="entry name" value="semaphorin-5A isoform X1"/>
    <property type="match status" value="1"/>
</dbReference>
<dbReference type="PANTHER" id="PTHR13723:SF20">
    <property type="entry name" value="A DISINTEGRIN AND METALLOPROTEINASE WITH THROMBOSPONDIN MOTIFS 13"/>
    <property type="match status" value="1"/>
</dbReference>
<organism evidence="17">
    <name type="scientific">Magallana gigas</name>
    <name type="common">Pacific oyster</name>
    <name type="synonym">Crassostrea gigas</name>
    <dbReference type="NCBI Taxonomy" id="29159"/>
    <lineage>
        <taxon>Eukaryota</taxon>
        <taxon>Metazoa</taxon>
        <taxon>Spiralia</taxon>
        <taxon>Lophotrochozoa</taxon>
        <taxon>Mollusca</taxon>
        <taxon>Bivalvia</taxon>
        <taxon>Autobranchia</taxon>
        <taxon>Pteriomorphia</taxon>
        <taxon>Ostreida</taxon>
        <taxon>Ostreoidea</taxon>
        <taxon>Ostreidae</taxon>
        <taxon>Magallana</taxon>
    </lineage>
</organism>
<dbReference type="GO" id="GO:0006508">
    <property type="term" value="P:proteolysis"/>
    <property type="evidence" value="ECO:0007669"/>
    <property type="project" value="UniProtKB-KW"/>
</dbReference>
<feature type="disulfide bond" evidence="15">
    <location>
        <begin position="475"/>
        <end position="513"/>
    </location>
</feature>
<dbReference type="InterPro" id="IPR002870">
    <property type="entry name" value="Peptidase_M12B_N"/>
</dbReference>
<evidence type="ECO:0000256" key="14">
    <source>
        <dbReference type="PIRSR" id="PIRSR613273-2"/>
    </source>
</evidence>
<dbReference type="EMBL" id="JH817099">
    <property type="protein sequence ID" value="EKC42952.1"/>
    <property type="molecule type" value="Genomic_DNA"/>
</dbReference>
<evidence type="ECO:0000256" key="7">
    <source>
        <dbReference type="ARBA" id="ARBA00022737"/>
    </source>
</evidence>
<feature type="disulfide bond" evidence="15">
    <location>
        <begin position="471"/>
        <end position="508"/>
    </location>
</feature>
<keyword evidence="10" id="KW-0482">Metalloprotease</keyword>
<reference evidence="17" key="1">
    <citation type="journal article" date="2012" name="Nature">
        <title>The oyster genome reveals stress adaptation and complexity of shell formation.</title>
        <authorList>
            <person name="Zhang G."/>
            <person name="Fang X."/>
            <person name="Guo X."/>
            <person name="Li L."/>
            <person name="Luo R."/>
            <person name="Xu F."/>
            <person name="Yang P."/>
            <person name="Zhang L."/>
            <person name="Wang X."/>
            <person name="Qi H."/>
            <person name="Xiong Z."/>
            <person name="Que H."/>
            <person name="Xie Y."/>
            <person name="Holland P.W."/>
            <person name="Paps J."/>
            <person name="Zhu Y."/>
            <person name="Wu F."/>
            <person name="Chen Y."/>
            <person name="Wang J."/>
            <person name="Peng C."/>
            <person name="Meng J."/>
            <person name="Yang L."/>
            <person name="Liu J."/>
            <person name="Wen B."/>
            <person name="Zhang N."/>
            <person name="Huang Z."/>
            <person name="Zhu Q."/>
            <person name="Feng Y."/>
            <person name="Mount A."/>
            <person name="Hedgecock D."/>
            <person name="Xu Z."/>
            <person name="Liu Y."/>
            <person name="Domazet-Loso T."/>
            <person name="Du Y."/>
            <person name="Sun X."/>
            <person name="Zhang S."/>
            <person name="Liu B."/>
            <person name="Cheng P."/>
            <person name="Jiang X."/>
            <person name="Li J."/>
            <person name="Fan D."/>
            <person name="Wang W."/>
            <person name="Fu W."/>
            <person name="Wang T."/>
            <person name="Wang B."/>
            <person name="Zhang J."/>
            <person name="Peng Z."/>
            <person name="Li Y."/>
            <person name="Li N."/>
            <person name="Wang J."/>
            <person name="Chen M."/>
            <person name="He Y."/>
            <person name="Tan F."/>
            <person name="Song X."/>
            <person name="Zheng Q."/>
            <person name="Huang R."/>
            <person name="Yang H."/>
            <person name="Du X."/>
            <person name="Chen L."/>
            <person name="Yang M."/>
            <person name="Gaffney P.M."/>
            <person name="Wang S."/>
            <person name="Luo L."/>
            <person name="She Z."/>
            <person name="Ming Y."/>
            <person name="Huang W."/>
            <person name="Zhang S."/>
            <person name="Huang B."/>
            <person name="Zhang Y."/>
            <person name="Qu T."/>
            <person name="Ni P."/>
            <person name="Miao G."/>
            <person name="Wang J."/>
            <person name="Wang Q."/>
            <person name="Steinberg C.E."/>
            <person name="Wang H."/>
            <person name="Li N."/>
            <person name="Qian L."/>
            <person name="Zhang G."/>
            <person name="Li Y."/>
            <person name="Yang H."/>
            <person name="Liu X."/>
            <person name="Wang J."/>
            <person name="Yin Y."/>
            <person name="Wang J."/>
        </authorList>
    </citation>
    <scope>NUCLEOTIDE SEQUENCE [LARGE SCALE GENOMIC DNA]</scope>
    <source>
        <strain evidence="17">05x7-T-G4-1.051#20</strain>
    </source>
</reference>
<evidence type="ECO:0000313" key="17">
    <source>
        <dbReference type="EMBL" id="EKC42952.1"/>
    </source>
</evidence>
<dbReference type="Pfam" id="PF00090">
    <property type="entry name" value="TSP_1"/>
    <property type="match status" value="1"/>
</dbReference>
<dbReference type="Pfam" id="PF01421">
    <property type="entry name" value="Reprolysin"/>
    <property type="match status" value="1"/>
</dbReference>
<dbReference type="PANTHER" id="PTHR13723">
    <property type="entry name" value="ADAMTS A DISINTEGRIN AND METALLOPROTEASE WITH THROMBOSPONDIN MOTIFS PROTEASE"/>
    <property type="match status" value="1"/>
</dbReference>
<evidence type="ECO:0000256" key="3">
    <source>
        <dbReference type="ARBA" id="ARBA00022530"/>
    </source>
</evidence>